<evidence type="ECO:0000313" key="2">
    <source>
        <dbReference type="EMBL" id="SFA75796.1"/>
    </source>
</evidence>
<reference evidence="2 3" key="1">
    <citation type="submission" date="2016-10" db="EMBL/GenBank/DDBJ databases">
        <authorList>
            <person name="de Groot N.N."/>
        </authorList>
    </citation>
    <scope>NUCLEOTIDE SEQUENCE [LARGE SCALE GENOMIC DNA]</scope>
    <source>
        <strain evidence="2 3">CGMCC 4.6945</strain>
    </source>
</reference>
<feature type="compositionally biased region" description="Basic and acidic residues" evidence="1">
    <location>
        <begin position="42"/>
        <end position="56"/>
    </location>
</feature>
<proteinExistence type="predicted"/>
<name>A0A1I0VJQ7_9CELL</name>
<dbReference type="AlphaFoldDB" id="A0A1I0VJQ7"/>
<keyword evidence="3" id="KW-1185">Reference proteome</keyword>
<sequence length="84" mass="8480">MVDPLLPSSDPGDESVAAADPGVGAPRTAPGTGIGGEDPDTPEGRPSSEHEEEPERGGAGLAQAARQHRGTSFPTPDPDVLQRG</sequence>
<dbReference type="Proteomes" id="UP000199012">
    <property type="component" value="Unassembled WGS sequence"/>
</dbReference>
<dbReference type="RefSeq" id="WP_139224268.1">
    <property type="nucleotide sequence ID" value="NZ_BONM01000003.1"/>
</dbReference>
<evidence type="ECO:0000256" key="1">
    <source>
        <dbReference type="SAM" id="MobiDB-lite"/>
    </source>
</evidence>
<protein>
    <submittedName>
        <fullName evidence="2">Uncharacterized protein</fullName>
    </submittedName>
</protein>
<dbReference type="STRING" id="988821.SAMN05421867_101399"/>
<gene>
    <name evidence="2" type="ORF">SAMN05421867_101399</name>
</gene>
<dbReference type="OrthoDB" id="5149983at2"/>
<organism evidence="2 3">
    <name type="scientific">Cellulomonas marina</name>
    <dbReference type="NCBI Taxonomy" id="988821"/>
    <lineage>
        <taxon>Bacteria</taxon>
        <taxon>Bacillati</taxon>
        <taxon>Actinomycetota</taxon>
        <taxon>Actinomycetes</taxon>
        <taxon>Micrococcales</taxon>
        <taxon>Cellulomonadaceae</taxon>
        <taxon>Cellulomonas</taxon>
    </lineage>
</organism>
<evidence type="ECO:0000313" key="3">
    <source>
        <dbReference type="Proteomes" id="UP000199012"/>
    </source>
</evidence>
<accession>A0A1I0VJQ7</accession>
<dbReference type="EMBL" id="FOKA01000001">
    <property type="protein sequence ID" value="SFA75796.1"/>
    <property type="molecule type" value="Genomic_DNA"/>
</dbReference>
<feature type="region of interest" description="Disordered" evidence="1">
    <location>
        <begin position="1"/>
        <end position="84"/>
    </location>
</feature>